<dbReference type="InterPro" id="IPR029058">
    <property type="entry name" value="AB_hydrolase_fold"/>
</dbReference>
<dbReference type="PRINTS" id="PR00111">
    <property type="entry name" value="ABHYDROLASE"/>
</dbReference>
<dbReference type="AlphaFoldDB" id="A0A225AM71"/>
<dbReference type="PANTHER" id="PTHR43798">
    <property type="entry name" value="MONOACYLGLYCEROL LIPASE"/>
    <property type="match status" value="1"/>
</dbReference>
<dbReference type="InterPro" id="IPR050266">
    <property type="entry name" value="AB_hydrolase_sf"/>
</dbReference>
<dbReference type="Gene3D" id="3.40.50.1820">
    <property type="entry name" value="alpha/beta hydrolase"/>
    <property type="match status" value="1"/>
</dbReference>
<dbReference type="EMBL" id="LFMY01000014">
    <property type="protein sequence ID" value="OKL56669.1"/>
    <property type="molecule type" value="Genomic_DNA"/>
</dbReference>
<accession>A0A225AM71</accession>
<name>A0A225AM71_TALAT</name>
<dbReference type="PANTHER" id="PTHR43798:SF5">
    <property type="entry name" value="MONOACYLGLYCEROL LIPASE ABHD6"/>
    <property type="match status" value="1"/>
</dbReference>
<dbReference type="RefSeq" id="XP_020116790.1">
    <property type="nucleotide sequence ID" value="XM_020263225.1"/>
</dbReference>
<dbReference type="STRING" id="1441469.A0A225AM71"/>
<dbReference type="GeneID" id="31008071"/>
<organism evidence="2 3">
    <name type="scientific">Talaromyces atroroseus</name>
    <dbReference type="NCBI Taxonomy" id="1441469"/>
    <lineage>
        <taxon>Eukaryota</taxon>
        <taxon>Fungi</taxon>
        <taxon>Dikarya</taxon>
        <taxon>Ascomycota</taxon>
        <taxon>Pezizomycotina</taxon>
        <taxon>Eurotiomycetes</taxon>
        <taxon>Eurotiomycetidae</taxon>
        <taxon>Eurotiales</taxon>
        <taxon>Trichocomaceae</taxon>
        <taxon>Talaromyces</taxon>
        <taxon>Talaromyces sect. Trachyspermi</taxon>
    </lineage>
</organism>
<dbReference type="InterPro" id="IPR000073">
    <property type="entry name" value="AB_hydrolase_1"/>
</dbReference>
<dbReference type="GO" id="GO:0016020">
    <property type="term" value="C:membrane"/>
    <property type="evidence" value="ECO:0007669"/>
    <property type="project" value="TreeGrafter"/>
</dbReference>
<proteinExistence type="predicted"/>
<dbReference type="Pfam" id="PF12146">
    <property type="entry name" value="Hydrolase_4"/>
    <property type="match status" value="1"/>
</dbReference>
<dbReference type="OrthoDB" id="408373at2759"/>
<dbReference type="SUPFAM" id="SSF53474">
    <property type="entry name" value="alpha/beta-Hydrolases"/>
    <property type="match status" value="1"/>
</dbReference>
<protein>
    <recommendedName>
        <fullName evidence="1">Serine aminopeptidase S33 domain-containing protein</fullName>
    </recommendedName>
</protein>
<dbReference type="GO" id="GO:0047372">
    <property type="term" value="F:monoacylglycerol lipase activity"/>
    <property type="evidence" value="ECO:0007669"/>
    <property type="project" value="TreeGrafter"/>
</dbReference>
<evidence type="ECO:0000313" key="2">
    <source>
        <dbReference type="EMBL" id="OKL56669.1"/>
    </source>
</evidence>
<keyword evidence="3" id="KW-1185">Reference proteome</keyword>
<evidence type="ECO:0000313" key="3">
    <source>
        <dbReference type="Proteomes" id="UP000214365"/>
    </source>
</evidence>
<evidence type="ECO:0000259" key="1">
    <source>
        <dbReference type="Pfam" id="PF12146"/>
    </source>
</evidence>
<sequence>MALEFFRQTADFIADSWISPHSQRPLLAVAGASLTLGLALGAIWSSENSHPSKIIPSPLKSLQSSPSESTAFPLDVLPGARDVATPYGSIRVYEWGPEDGQKVLLVHGISTPCLSLGGLAHALVDRGCRVMIFDLFGRGFSDYPADVPQDHRLFSTQILLALASSPLSWTGASSGQFSLIGFSLGGGIAAAFASYFPNLLSSLTLLAPAGLLRASHIGWQTRLLCAKGWFPEDIVSKLVKGRLKAGPLVSPKKHKDTDKDQTVGVEDALTEGLVASPNQVLSRAYPSLTTAASVNWQVENHPGFVSAFISSIRHGPILQKTELENWKRLGSFLSQRKDEDDDTRIGLSHNKVLIALGETDNVIAKDDTVEDATAALEGNAHFIYFSIGHEFPSVEYDKLANHLIEFWK</sequence>
<gene>
    <name evidence="2" type="ORF">UA08_08315</name>
</gene>
<dbReference type="GO" id="GO:0046464">
    <property type="term" value="P:acylglycerol catabolic process"/>
    <property type="evidence" value="ECO:0007669"/>
    <property type="project" value="TreeGrafter"/>
</dbReference>
<comment type="caution">
    <text evidence="2">The sequence shown here is derived from an EMBL/GenBank/DDBJ whole genome shotgun (WGS) entry which is preliminary data.</text>
</comment>
<dbReference type="InterPro" id="IPR022742">
    <property type="entry name" value="Hydrolase_4"/>
</dbReference>
<reference evidence="2 3" key="1">
    <citation type="submission" date="2015-06" db="EMBL/GenBank/DDBJ databases">
        <title>Talaromyces atroroseus IBT 11181 draft genome.</title>
        <authorList>
            <person name="Rasmussen K.B."/>
            <person name="Rasmussen S."/>
            <person name="Petersen B."/>
            <person name="Sicheritz-Ponten T."/>
            <person name="Mortensen U.H."/>
            <person name="Thrane U."/>
        </authorList>
    </citation>
    <scope>NUCLEOTIDE SEQUENCE [LARGE SCALE GENOMIC DNA]</scope>
    <source>
        <strain evidence="2 3">IBT 11181</strain>
    </source>
</reference>
<feature type="domain" description="Serine aminopeptidase S33" evidence="1">
    <location>
        <begin position="101"/>
        <end position="223"/>
    </location>
</feature>
<dbReference type="Proteomes" id="UP000214365">
    <property type="component" value="Unassembled WGS sequence"/>
</dbReference>